<dbReference type="KEGG" id="cbr:CBG_27052"/>
<protein>
    <submittedName>
        <fullName evidence="2">Protein CBG27052</fullName>
    </submittedName>
</protein>
<dbReference type="STRING" id="6238.B6IMB6"/>
<dbReference type="AlphaFoldDB" id="B6IMB6"/>
<dbReference type="EMBL" id="HE601533">
    <property type="protein sequence ID" value="CAS01046.1"/>
    <property type="molecule type" value="Genomic_DNA"/>
</dbReference>
<dbReference type="eggNOG" id="ENOG502TIRX">
    <property type="taxonomic scope" value="Eukaryota"/>
</dbReference>
<dbReference type="HOGENOM" id="CLU_108629_0_0_1"/>
<feature type="region of interest" description="Disordered" evidence="1">
    <location>
        <begin position="24"/>
        <end position="44"/>
    </location>
</feature>
<evidence type="ECO:0000313" key="3">
    <source>
        <dbReference type="Proteomes" id="UP000008549"/>
    </source>
</evidence>
<dbReference type="CTD" id="68918512"/>
<evidence type="ECO:0000313" key="2">
    <source>
        <dbReference type="EMBL" id="CAS01046.1"/>
    </source>
</evidence>
<evidence type="ECO:0000313" key="4">
    <source>
        <dbReference type="WormBase" id="CBG27052"/>
    </source>
</evidence>
<gene>
    <name evidence="2 4" type="ORF">CBG27052</name>
    <name evidence="2" type="ORF">CBG_27052</name>
</gene>
<dbReference type="GeneID" id="68918512"/>
<name>B6IMB6_CAEBR</name>
<organism evidence="2 3">
    <name type="scientific">Caenorhabditis briggsae</name>
    <dbReference type="NCBI Taxonomy" id="6238"/>
    <lineage>
        <taxon>Eukaryota</taxon>
        <taxon>Metazoa</taxon>
        <taxon>Ecdysozoa</taxon>
        <taxon>Nematoda</taxon>
        <taxon>Chromadorea</taxon>
        <taxon>Rhabditida</taxon>
        <taxon>Rhabditina</taxon>
        <taxon>Rhabditomorpha</taxon>
        <taxon>Rhabditoidea</taxon>
        <taxon>Rhabditidae</taxon>
        <taxon>Peloderinae</taxon>
        <taxon>Caenorhabditis</taxon>
    </lineage>
</organism>
<accession>B6IMB6</accession>
<dbReference type="InParanoid" id="B6IMB6"/>
<keyword evidence="3" id="KW-1185">Reference proteome</keyword>
<reference evidence="2 3" key="1">
    <citation type="journal article" date="2003" name="PLoS Biol.">
        <title>The genome sequence of Caenorhabditis briggsae: a platform for comparative genomics.</title>
        <authorList>
            <person name="Stein L.D."/>
            <person name="Bao Z."/>
            <person name="Blasiar D."/>
            <person name="Blumenthal T."/>
            <person name="Brent M.R."/>
            <person name="Chen N."/>
            <person name="Chinwalla A."/>
            <person name="Clarke L."/>
            <person name="Clee C."/>
            <person name="Coghlan A."/>
            <person name="Coulson A."/>
            <person name="D'Eustachio P."/>
            <person name="Fitch D.H."/>
            <person name="Fulton L.A."/>
            <person name="Fulton R.E."/>
            <person name="Griffiths-Jones S."/>
            <person name="Harris T.W."/>
            <person name="Hillier L.W."/>
            <person name="Kamath R."/>
            <person name="Kuwabara P.E."/>
            <person name="Mardis E.R."/>
            <person name="Marra M.A."/>
            <person name="Miner T.L."/>
            <person name="Minx P."/>
            <person name="Mullikin J.C."/>
            <person name="Plumb R.W."/>
            <person name="Rogers J."/>
            <person name="Schein J.E."/>
            <person name="Sohrmann M."/>
            <person name="Spieth J."/>
            <person name="Stajich J.E."/>
            <person name="Wei C."/>
            <person name="Willey D."/>
            <person name="Wilson R.K."/>
            <person name="Durbin R."/>
            <person name="Waterston R.H."/>
        </authorList>
    </citation>
    <scope>NUCLEOTIDE SEQUENCE [LARGE SCALE GENOMIC DNA]</scope>
    <source>
        <strain evidence="2 3">AF16</strain>
    </source>
</reference>
<evidence type="ECO:0000256" key="1">
    <source>
        <dbReference type="SAM" id="MobiDB-lite"/>
    </source>
</evidence>
<dbReference type="OMA" id="RANYFRT"/>
<dbReference type="RefSeq" id="XP_045100603.1">
    <property type="nucleotide sequence ID" value="XM_045237500.1"/>
</dbReference>
<dbReference type="WormBase" id="CBG27052">
    <property type="protein sequence ID" value="CBP45180"/>
    <property type="gene ID" value="WBGene00088466"/>
</dbReference>
<dbReference type="Proteomes" id="UP000008549">
    <property type="component" value="Unassembled WGS sequence"/>
</dbReference>
<reference evidence="2 3" key="2">
    <citation type="journal article" date="2011" name="PLoS Genet.">
        <title>Caenorhabditis briggsae recombinant inbred line genotypes reveal inter-strain incompatibility and the evolution of recombination.</title>
        <authorList>
            <person name="Ross J.A."/>
            <person name="Koboldt D.C."/>
            <person name="Staisch J.E."/>
            <person name="Chamberlin H.M."/>
            <person name="Gupta B.P."/>
            <person name="Miller R.D."/>
            <person name="Baird S.E."/>
            <person name="Haag E.S."/>
        </authorList>
    </citation>
    <scope>NUCLEOTIDE SEQUENCE [LARGE SCALE GENOMIC DNA]</scope>
    <source>
        <strain evidence="2 3">AF16</strain>
    </source>
</reference>
<sequence length="222" mass="25279">MGVSENGEGEFDYSINYALTSMFSDSGDSTLRRSSRKRIPKRDDDFDYDFDYYRNENPSTSAFPVQCDFPPESVVETPKIKKSRAPKRAKYSQLAEMTENNNANEDEQDNSLDFSMILEERKIDPVQEKALLDSLIKLNPSDLINMDVSDIIDVHCENLKRRLEGITQLYLISRSSTPPPTIVSPSSYIEIDSEFCSFIESEELAVKMVVEELVETVSLSNQ</sequence>
<proteinExistence type="predicted"/>